<protein>
    <submittedName>
        <fullName evidence="3">DUF3298 domain-containing protein</fullName>
    </submittedName>
</protein>
<dbReference type="EMBL" id="QAYL01000025">
    <property type="protein sequence ID" value="RFD24710.1"/>
    <property type="molecule type" value="Genomic_DNA"/>
</dbReference>
<name>A0A3E1HE44_9MYCO</name>
<proteinExistence type="predicted"/>
<keyword evidence="1" id="KW-0732">Signal</keyword>
<dbReference type="RefSeq" id="WP_116540814.1">
    <property type="nucleotide sequence ID" value="NZ_QAYL01000025.1"/>
</dbReference>
<comment type="caution">
    <text evidence="3">The sequence shown here is derived from an EMBL/GenBank/DDBJ whole genome shotgun (WGS) entry which is preliminary data.</text>
</comment>
<evidence type="ECO:0000259" key="2">
    <source>
        <dbReference type="Pfam" id="PF11738"/>
    </source>
</evidence>
<reference evidence="3 4" key="1">
    <citation type="submission" date="2018-07" db="EMBL/GenBank/DDBJ databases">
        <title>Whole genome sequence of Mycobacterium uberis.</title>
        <authorList>
            <person name="Benjak A."/>
        </authorList>
    </citation>
    <scope>NUCLEOTIDE SEQUENCE [LARGE SCALE GENOMIC DNA]</scope>
    <source>
        <strain evidence="3 4">Jura</strain>
    </source>
</reference>
<dbReference type="InterPro" id="IPR021729">
    <property type="entry name" value="DUF3298"/>
</dbReference>
<feature type="domain" description="DUF3298" evidence="2">
    <location>
        <begin position="146"/>
        <end position="220"/>
    </location>
</feature>
<dbReference type="NCBIfam" id="NF043047">
    <property type="entry name" value="EstaseRv3036c"/>
    <property type="match status" value="1"/>
</dbReference>
<dbReference type="Pfam" id="PF11738">
    <property type="entry name" value="DUF3298"/>
    <property type="match status" value="1"/>
</dbReference>
<feature type="chain" id="PRO_5038874131" evidence="1">
    <location>
        <begin position="22"/>
        <end position="228"/>
    </location>
</feature>
<evidence type="ECO:0000256" key="1">
    <source>
        <dbReference type="SAM" id="SignalP"/>
    </source>
</evidence>
<accession>A0A3E1HE44</accession>
<sequence>MRIKVAVLVAASILFGGPSVAMTAAKTFCDELKGVVAGQVCQIQIIDPAYQIDISLPSFYPDQKSLHDYVARTRDGFVNAAKSTVFRDVTNELNITSAPYGSAVPPRGTQSLVLKIYQTVGEGPPQTSYKAFNWDQGYRKPITYNTLWKPDTDPLPAIFPIVQAELQKQTGQPVTIAPDVGLNPANYQNFATTNDGLIFFFSQGQLLPDSVGATQAVVPRYAVDPMLA</sequence>
<dbReference type="OrthoDB" id="4696640at2"/>
<organism evidence="3 4">
    <name type="scientific">Mycobacterium uberis</name>
    <dbReference type="NCBI Taxonomy" id="2162698"/>
    <lineage>
        <taxon>Bacteria</taxon>
        <taxon>Bacillati</taxon>
        <taxon>Actinomycetota</taxon>
        <taxon>Actinomycetes</taxon>
        <taxon>Mycobacteriales</taxon>
        <taxon>Mycobacteriaceae</taxon>
        <taxon>Mycobacterium</taxon>
    </lineage>
</organism>
<dbReference type="InterPro" id="IPR037126">
    <property type="entry name" value="PdaC/RsiV-like_sf"/>
</dbReference>
<evidence type="ECO:0000313" key="4">
    <source>
        <dbReference type="Proteomes" id="UP000258522"/>
    </source>
</evidence>
<dbReference type="Proteomes" id="UP000258522">
    <property type="component" value="Unassembled WGS sequence"/>
</dbReference>
<dbReference type="Gene3D" id="3.90.640.20">
    <property type="entry name" value="Heat-shock cognate protein, ATPase"/>
    <property type="match status" value="1"/>
</dbReference>
<dbReference type="InterPro" id="IPR053421">
    <property type="entry name" value="Esterase_Immunogenic_RsiV"/>
</dbReference>
<dbReference type="AlphaFoldDB" id="A0A3E1HE44"/>
<keyword evidence="4" id="KW-1185">Reference proteome</keyword>
<evidence type="ECO:0000313" key="3">
    <source>
        <dbReference type="EMBL" id="RFD24710.1"/>
    </source>
</evidence>
<dbReference type="Gene3D" id="3.30.565.40">
    <property type="entry name" value="Fervidobacterium nodosum Rt17-B1 like"/>
    <property type="match status" value="1"/>
</dbReference>
<gene>
    <name evidence="3" type="ORF">MUBE_12500</name>
</gene>
<feature type="signal peptide" evidence="1">
    <location>
        <begin position="1"/>
        <end position="21"/>
    </location>
</feature>